<dbReference type="AlphaFoldDB" id="A0A2V4B8Q2"/>
<protein>
    <submittedName>
        <fullName evidence="1">Uncharacterized protein</fullName>
    </submittedName>
</protein>
<comment type="caution">
    <text evidence="1">The sequence shown here is derived from an EMBL/GenBank/DDBJ whole genome shotgun (WGS) entry which is preliminary data.</text>
</comment>
<dbReference type="Proteomes" id="UP000249915">
    <property type="component" value="Unassembled WGS sequence"/>
</dbReference>
<evidence type="ECO:0000313" key="1">
    <source>
        <dbReference type="EMBL" id="PXY31637.1"/>
    </source>
</evidence>
<evidence type="ECO:0000313" key="2">
    <source>
        <dbReference type="Proteomes" id="UP000249915"/>
    </source>
</evidence>
<reference evidence="1 2" key="1">
    <citation type="submission" date="2016-07" db="EMBL/GenBank/DDBJ databases">
        <title>Draft genome sequence of Prauserella muralis DSM 45305, isolated from a mould-covered wall in an indoor environment.</title>
        <authorList>
            <person name="Ruckert C."/>
            <person name="Albersmeier A."/>
            <person name="Jiang C.-L."/>
            <person name="Jiang Y."/>
            <person name="Kalinowski J."/>
            <person name="Schneider O."/>
            <person name="Winkler A."/>
            <person name="Zotchev S.B."/>
        </authorList>
    </citation>
    <scope>NUCLEOTIDE SEQUENCE [LARGE SCALE GENOMIC DNA]</scope>
    <source>
        <strain evidence="1 2">DSM 45305</strain>
    </source>
</reference>
<name>A0A2V4B8Q2_9PSEU</name>
<keyword evidence="2" id="KW-1185">Reference proteome</keyword>
<sequence>MVGNVLIYLGVVVTPTLVAGLVLALPKLGRALARRRPPAPPGAPVERIAADLRRVHRSLTTLAPDAPVVRRRATCEAYDALLAQACRAVGVEQRLGAVAGVDREIERLRLEEELRAAGLVIR</sequence>
<dbReference type="RefSeq" id="WP_112279664.1">
    <property type="nucleotide sequence ID" value="NZ_MASW01000001.1"/>
</dbReference>
<proteinExistence type="predicted"/>
<dbReference type="EMBL" id="MASW01000001">
    <property type="protein sequence ID" value="PXY31637.1"/>
    <property type="molecule type" value="Genomic_DNA"/>
</dbReference>
<gene>
    <name evidence="1" type="ORF">BAY60_04520</name>
</gene>
<organism evidence="1 2">
    <name type="scientific">Prauserella muralis</name>
    <dbReference type="NCBI Taxonomy" id="588067"/>
    <lineage>
        <taxon>Bacteria</taxon>
        <taxon>Bacillati</taxon>
        <taxon>Actinomycetota</taxon>
        <taxon>Actinomycetes</taxon>
        <taxon>Pseudonocardiales</taxon>
        <taxon>Pseudonocardiaceae</taxon>
        <taxon>Prauserella</taxon>
    </lineage>
</organism>
<dbReference type="OrthoDB" id="5198389at2"/>
<accession>A0A2V4B8Q2</accession>